<name>A0A3D8M794_9ALTE</name>
<evidence type="ECO:0000313" key="4">
    <source>
        <dbReference type="EMBL" id="RDV25449.1"/>
    </source>
</evidence>
<accession>A0A3D8M794</accession>
<dbReference type="GO" id="GO:0016616">
    <property type="term" value="F:oxidoreductase activity, acting on the CH-OH group of donors, NAD or NADP as acceptor"/>
    <property type="evidence" value="ECO:0007669"/>
    <property type="project" value="TreeGrafter"/>
</dbReference>
<organism evidence="4 5">
    <name type="scientific">Alteromonas aestuariivivens</name>
    <dbReference type="NCBI Taxonomy" id="1938339"/>
    <lineage>
        <taxon>Bacteria</taxon>
        <taxon>Pseudomonadati</taxon>
        <taxon>Pseudomonadota</taxon>
        <taxon>Gammaproteobacteria</taxon>
        <taxon>Alteromonadales</taxon>
        <taxon>Alteromonadaceae</taxon>
        <taxon>Alteromonas/Salinimonas group</taxon>
        <taxon>Alteromonas</taxon>
    </lineage>
</organism>
<dbReference type="InterPro" id="IPR036291">
    <property type="entry name" value="NAD(P)-bd_dom_sf"/>
</dbReference>
<keyword evidence="5" id="KW-1185">Reference proteome</keyword>
<evidence type="ECO:0000256" key="1">
    <source>
        <dbReference type="ARBA" id="ARBA00006484"/>
    </source>
</evidence>
<dbReference type="FunFam" id="3.40.50.720:FF:000084">
    <property type="entry name" value="Short-chain dehydrogenase reductase"/>
    <property type="match status" value="1"/>
</dbReference>
<dbReference type="Proteomes" id="UP000256561">
    <property type="component" value="Unassembled WGS sequence"/>
</dbReference>
<dbReference type="AlphaFoldDB" id="A0A3D8M794"/>
<dbReference type="PANTHER" id="PTHR42760:SF5">
    <property type="entry name" value="2-DEHYDRO-3-DEOXY-D-GLUCONATE 5-DEHYDROGENASE"/>
    <property type="match status" value="1"/>
</dbReference>
<protein>
    <submittedName>
        <fullName evidence="4">SDR family NAD(P)-dependent oxidoreductase</fullName>
    </submittedName>
</protein>
<evidence type="ECO:0000256" key="2">
    <source>
        <dbReference type="ARBA" id="ARBA00023002"/>
    </source>
</evidence>
<sequence>MSAYLQKQFGLKDKVAVVTGASRGLGQAMAVALGEAGATVVAVGSKVENVAKTIALLEEKGVPCMALGCDQGDGKQIAEAVESVISRFGKIDILVNNAGTIKRAPAHEFSDDDWDDVINTNLNGVFKFCRAAGKQMLKQKSGKIINIASLLSFSGGITVPSYAASKGGVAQLTKALANEWASSNIQVNAIAPGYFETDNTYNLRQDSERFKSISDRIPSGEWGKPEDLAGAVVFLSSNASNYMNGHIMLVDGGWMAR</sequence>
<evidence type="ECO:0000313" key="5">
    <source>
        <dbReference type="Proteomes" id="UP000256561"/>
    </source>
</evidence>
<dbReference type="PANTHER" id="PTHR42760">
    <property type="entry name" value="SHORT-CHAIN DEHYDROGENASES/REDUCTASES FAMILY MEMBER"/>
    <property type="match status" value="1"/>
</dbReference>
<comment type="caution">
    <text evidence="4">The sequence shown here is derived from an EMBL/GenBank/DDBJ whole genome shotgun (WGS) entry which is preliminary data.</text>
</comment>
<dbReference type="PROSITE" id="PS00061">
    <property type="entry name" value="ADH_SHORT"/>
    <property type="match status" value="1"/>
</dbReference>
<dbReference type="Gene3D" id="3.40.50.720">
    <property type="entry name" value="NAD(P)-binding Rossmann-like Domain"/>
    <property type="match status" value="1"/>
</dbReference>
<comment type="similarity">
    <text evidence="1 3">Belongs to the short-chain dehydrogenases/reductases (SDR) family.</text>
</comment>
<keyword evidence="2" id="KW-0560">Oxidoreductase</keyword>
<dbReference type="SUPFAM" id="SSF51735">
    <property type="entry name" value="NAD(P)-binding Rossmann-fold domains"/>
    <property type="match status" value="1"/>
</dbReference>
<proteinExistence type="inferred from homology"/>
<dbReference type="InterPro" id="IPR020904">
    <property type="entry name" value="Sc_DH/Rdtase_CS"/>
</dbReference>
<dbReference type="RefSeq" id="WP_115593103.1">
    <property type="nucleotide sequence ID" value="NZ_QRHA01000006.1"/>
</dbReference>
<reference evidence="5" key="1">
    <citation type="submission" date="2018-08" db="EMBL/GenBank/DDBJ databases">
        <authorList>
            <person name="Zhang J."/>
            <person name="Du Z.-J."/>
        </authorList>
    </citation>
    <scope>NUCLEOTIDE SEQUENCE [LARGE SCALE GENOMIC DNA]</scope>
    <source>
        <strain evidence="5">KCTC 52655</strain>
    </source>
</reference>
<dbReference type="CDD" id="cd05347">
    <property type="entry name" value="Ga5DH-like_SDR_c"/>
    <property type="match status" value="1"/>
</dbReference>
<dbReference type="EMBL" id="QRHA01000006">
    <property type="protein sequence ID" value="RDV25449.1"/>
    <property type="molecule type" value="Genomic_DNA"/>
</dbReference>
<dbReference type="PRINTS" id="PR00081">
    <property type="entry name" value="GDHRDH"/>
</dbReference>
<dbReference type="PRINTS" id="PR00080">
    <property type="entry name" value="SDRFAMILY"/>
</dbReference>
<dbReference type="OrthoDB" id="9803333at2"/>
<dbReference type="InterPro" id="IPR002347">
    <property type="entry name" value="SDR_fam"/>
</dbReference>
<evidence type="ECO:0000256" key="3">
    <source>
        <dbReference type="RuleBase" id="RU000363"/>
    </source>
</evidence>
<dbReference type="Pfam" id="PF00106">
    <property type="entry name" value="adh_short"/>
    <property type="match status" value="1"/>
</dbReference>
<gene>
    <name evidence="4" type="ORF">DXV75_09095</name>
</gene>